<comment type="caution">
    <text evidence="3">The sequence shown here is derived from an EMBL/GenBank/DDBJ whole genome shotgun (WGS) entry which is preliminary data.</text>
</comment>
<keyword evidence="1" id="KW-0812">Transmembrane</keyword>
<evidence type="ECO:0000313" key="4">
    <source>
        <dbReference type="Proteomes" id="UP000017243"/>
    </source>
</evidence>
<accession>U4QFL2</accession>
<organism evidence="3 4">
    <name type="scientific">Lactobacillus helveticus CIRM-BIA 953</name>
    <dbReference type="NCBI Taxonomy" id="1226335"/>
    <lineage>
        <taxon>Bacteria</taxon>
        <taxon>Bacillati</taxon>
        <taxon>Bacillota</taxon>
        <taxon>Bacilli</taxon>
        <taxon>Lactobacillales</taxon>
        <taxon>Lactobacillaceae</taxon>
        <taxon>Lactobacillus</taxon>
    </lineage>
</organism>
<dbReference type="EMBL" id="CBUH010000169">
    <property type="protein sequence ID" value="CDI43352.1"/>
    <property type="molecule type" value="Genomic_DNA"/>
</dbReference>
<keyword evidence="1" id="KW-0472">Membrane</keyword>
<proteinExistence type="predicted"/>
<evidence type="ECO:0000256" key="1">
    <source>
        <dbReference type="SAM" id="Phobius"/>
    </source>
</evidence>
<reference evidence="3 4" key="1">
    <citation type="submission" date="2013-09" db="EMBL/GenBank/DDBJ databases">
        <title>Draft Genome Sequence of five Lactobacillus helveticus strains CIRM-BIA 101T, 103, 104, 951 and 953 isolated from milk product.</title>
        <authorList>
            <person name="Valence F."/>
            <person name="Chuat V."/>
            <person name="Ma L."/>
            <person name="Creno S."/>
            <person name="Falentin H."/>
            <person name="Lortal S."/>
            <person name="Bizet C."/>
            <person name="Clermont D."/>
            <person name="Loux V."/>
            <person name="Bouchier C."/>
            <person name="Cousin S."/>
        </authorList>
    </citation>
    <scope>NUCLEOTIDE SEQUENCE [LARGE SCALE GENOMIC DNA]</scope>
    <source>
        <strain evidence="3 4">CIRM-BIA 953</strain>
    </source>
</reference>
<protein>
    <submittedName>
        <fullName evidence="3">Uncharacterized protein</fullName>
    </submittedName>
</protein>
<feature type="transmembrane region" description="Helical" evidence="1">
    <location>
        <begin position="6"/>
        <end position="30"/>
    </location>
</feature>
<gene>
    <name evidence="2" type="ORF">LHCIRMBIA953_02539</name>
    <name evidence="3" type="ORF">LHCIRMBIA953_02623</name>
</gene>
<sequence length="40" mass="4334">MIDTFIKVILLLLMAGGAVALVLICTMLIIDLFKRIGGKD</sequence>
<dbReference type="EMBL" id="CBUH010000169">
    <property type="protein sequence ID" value="CDI43270.1"/>
    <property type="molecule type" value="Genomic_DNA"/>
</dbReference>
<keyword evidence="1" id="KW-1133">Transmembrane helix</keyword>
<evidence type="ECO:0000313" key="3">
    <source>
        <dbReference type="EMBL" id="CDI43352.1"/>
    </source>
</evidence>
<evidence type="ECO:0000313" key="2">
    <source>
        <dbReference type="EMBL" id="CDI43270.1"/>
    </source>
</evidence>
<dbReference type="AlphaFoldDB" id="U4QFL2"/>
<name>U4QFL2_LACHE</name>
<dbReference type="Proteomes" id="UP000017243">
    <property type="component" value="Unassembled WGS sequence"/>
</dbReference>